<dbReference type="Pfam" id="PF18962">
    <property type="entry name" value="Por_Secre_tail"/>
    <property type="match status" value="1"/>
</dbReference>
<sequence>MVGSCLAGHANKRAFADVPKNGHSATNIATWKKHTPETATSAIYDSWSTFGLSNFSPDLLKPFVSKKFVHYTATTSANPHLLGVGPVQNGISPDNGKAKLLPTLSAYPNPSKGRFTISLTQTAGDIYKIKISNTIGKVIQTITLGDNANAADISIDLSDRPAGVYFYSLLVNDKMVETKRLILQQ</sequence>
<name>A0A369QN05_9BACT</name>
<feature type="domain" description="Secretion system C-terminal sorting" evidence="1">
    <location>
        <begin position="107"/>
        <end position="182"/>
    </location>
</feature>
<gene>
    <name evidence="2" type="ORF">AHMF7616_04765</name>
</gene>
<dbReference type="AlphaFoldDB" id="A0A369QN05"/>
<keyword evidence="3" id="KW-1185">Reference proteome</keyword>
<dbReference type="InterPro" id="IPR026444">
    <property type="entry name" value="Secre_tail"/>
</dbReference>
<comment type="caution">
    <text evidence="2">The sequence shown here is derived from an EMBL/GenBank/DDBJ whole genome shotgun (WGS) entry which is preliminary data.</text>
</comment>
<reference evidence="2 3" key="1">
    <citation type="submission" date="2018-04" db="EMBL/GenBank/DDBJ databases">
        <title>Adhaeribacter sp. HMF7616 genome sequencing and assembly.</title>
        <authorList>
            <person name="Kang H."/>
            <person name="Kang J."/>
            <person name="Cha I."/>
            <person name="Kim H."/>
            <person name="Joh K."/>
        </authorList>
    </citation>
    <scope>NUCLEOTIDE SEQUENCE [LARGE SCALE GENOMIC DNA]</scope>
    <source>
        <strain evidence="2 3">HMF7616</strain>
    </source>
</reference>
<proteinExistence type="predicted"/>
<dbReference type="EMBL" id="QASA01000001">
    <property type="protein sequence ID" value="RDC66134.1"/>
    <property type="molecule type" value="Genomic_DNA"/>
</dbReference>
<organism evidence="2 3">
    <name type="scientific">Adhaeribacter pallidiroseus</name>
    <dbReference type="NCBI Taxonomy" id="2072847"/>
    <lineage>
        <taxon>Bacteria</taxon>
        <taxon>Pseudomonadati</taxon>
        <taxon>Bacteroidota</taxon>
        <taxon>Cytophagia</taxon>
        <taxon>Cytophagales</taxon>
        <taxon>Hymenobacteraceae</taxon>
        <taxon>Adhaeribacter</taxon>
    </lineage>
</organism>
<evidence type="ECO:0000313" key="2">
    <source>
        <dbReference type="EMBL" id="RDC66134.1"/>
    </source>
</evidence>
<protein>
    <recommendedName>
        <fullName evidence="1">Secretion system C-terminal sorting domain-containing protein</fullName>
    </recommendedName>
</protein>
<accession>A0A369QN05</accession>
<evidence type="ECO:0000313" key="3">
    <source>
        <dbReference type="Proteomes" id="UP000253919"/>
    </source>
</evidence>
<evidence type="ECO:0000259" key="1">
    <source>
        <dbReference type="Pfam" id="PF18962"/>
    </source>
</evidence>
<dbReference type="Proteomes" id="UP000253919">
    <property type="component" value="Unassembled WGS sequence"/>
</dbReference>
<dbReference type="NCBIfam" id="TIGR04183">
    <property type="entry name" value="Por_Secre_tail"/>
    <property type="match status" value="1"/>
</dbReference>